<evidence type="ECO:0000256" key="3">
    <source>
        <dbReference type="ARBA" id="ARBA00022475"/>
    </source>
</evidence>
<reference evidence="11 12" key="1">
    <citation type="submission" date="2020-08" db="EMBL/GenBank/DDBJ databases">
        <title>Sequencing the genomes of 1000 actinobacteria strains.</title>
        <authorList>
            <person name="Klenk H.-P."/>
        </authorList>
    </citation>
    <scope>NUCLEOTIDE SEQUENCE [LARGE SCALE GENOMIC DNA]</scope>
    <source>
        <strain evidence="11 12">DSM 45267</strain>
    </source>
</reference>
<comment type="caution">
    <text evidence="11">The sequence shown here is derived from an EMBL/GenBank/DDBJ whole genome shotgun (WGS) entry which is preliminary data.</text>
</comment>
<accession>A0A839XHY8</accession>
<keyword evidence="6" id="KW-1278">Translocase</keyword>
<keyword evidence="7" id="KW-0472">Membrane</keyword>
<keyword evidence="8" id="KW-0046">Antibiotic resistance</keyword>
<evidence type="ECO:0000256" key="7">
    <source>
        <dbReference type="ARBA" id="ARBA00023136"/>
    </source>
</evidence>
<dbReference type="InterPro" id="IPR050763">
    <property type="entry name" value="ABC_transporter_ATP-binding"/>
</dbReference>
<evidence type="ECO:0000313" key="11">
    <source>
        <dbReference type="EMBL" id="MBB3662890.1"/>
    </source>
</evidence>
<keyword evidence="12" id="KW-1185">Reference proteome</keyword>
<dbReference type="EMBL" id="JACIBS010000001">
    <property type="protein sequence ID" value="MBB3662890.1"/>
    <property type="molecule type" value="Genomic_DNA"/>
</dbReference>
<dbReference type="GO" id="GO:0005524">
    <property type="term" value="F:ATP binding"/>
    <property type="evidence" value="ECO:0007669"/>
    <property type="project" value="UniProtKB-KW"/>
</dbReference>
<dbReference type="InterPro" id="IPR003593">
    <property type="entry name" value="AAA+_ATPase"/>
</dbReference>
<dbReference type="AlphaFoldDB" id="A0A839XHY8"/>
<dbReference type="PANTHER" id="PTHR42711:SF19">
    <property type="entry name" value="DOXORUBICIN RESISTANCE ATP-BINDING PROTEIN DRRA"/>
    <property type="match status" value="1"/>
</dbReference>
<keyword evidence="5 11" id="KW-0067">ATP-binding</keyword>
<evidence type="ECO:0000256" key="8">
    <source>
        <dbReference type="ARBA" id="ARBA00023251"/>
    </source>
</evidence>
<dbReference type="GO" id="GO:1900753">
    <property type="term" value="P:doxorubicin transport"/>
    <property type="evidence" value="ECO:0007669"/>
    <property type="project" value="InterPro"/>
</dbReference>
<keyword evidence="3" id="KW-1003">Cell membrane</keyword>
<sequence length="314" mass="33689">MSSSVIEAHGLTRRFGETVALDDFDLEVARGSVHGLLGPNGAGKTTAVRILTTLQRLHTGTAIVAGHDVVREARQVRRRIGLTGQQTAVDDLLSARQNLVYFGRLFRLGKADARKRADELLAQFGLAGSAHRVPKKFSGGMRRRLDLAASMILAPDVLFLDEPTTGLDPAGRREVWEAIAGLTAGGTTVLLTTHYLDEADRLCDRISVVDHGRNVVDDTPDGLKRRMGAERLEVMATAPEALEPITAVVASVATGEPSVEPGTLTVSAFVHDPVDALVTAAAAIREQRLEVADLGLRRPTLDEAFLELVGRETA</sequence>
<comment type="similarity">
    <text evidence="9">Belongs to the ABC transporter superfamily. Drug exporter-1 (DrugE1) (TC 3.A.1.105) family.</text>
</comment>
<dbReference type="InterPro" id="IPR003439">
    <property type="entry name" value="ABC_transporter-like_ATP-bd"/>
</dbReference>
<gene>
    <name evidence="11" type="ORF">FB384_001794</name>
</gene>
<dbReference type="PROSITE" id="PS50893">
    <property type="entry name" value="ABC_TRANSPORTER_2"/>
    <property type="match status" value="1"/>
</dbReference>
<dbReference type="PANTHER" id="PTHR42711">
    <property type="entry name" value="ABC TRANSPORTER ATP-BINDING PROTEIN"/>
    <property type="match status" value="1"/>
</dbReference>
<dbReference type="FunFam" id="3.40.50.300:FF:000589">
    <property type="entry name" value="ABC transporter, ATP-binding subunit"/>
    <property type="match status" value="1"/>
</dbReference>
<evidence type="ECO:0000256" key="6">
    <source>
        <dbReference type="ARBA" id="ARBA00022967"/>
    </source>
</evidence>
<dbReference type="Gene3D" id="3.40.50.300">
    <property type="entry name" value="P-loop containing nucleotide triphosphate hydrolases"/>
    <property type="match status" value="1"/>
</dbReference>
<dbReference type="RefSeq" id="WP_183781380.1">
    <property type="nucleotide sequence ID" value="NZ_JACIBS010000001.1"/>
</dbReference>
<evidence type="ECO:0000256" key="5">
    <source>
        <dbReference type="ARBA" id="ARBA00022840"/>
    </source>
</evidence>
<evidence type="ECO:0000256" key="4">
    <source>
        <dbReference type="ARBA" id="ARBA00022741"/>
    </source>
</evidence>
<dbReference type="SUPFAM" id="SSF52540">
    <property type="entry name" value="P-loop containing nucleoside triphosphate hydrolases"/>
    <property type="match status" value="1"/>
</dbReference>
<feature type="domain" description="ABC transporter" evidence="10">
    <location>
        <begin position="6"/>
        <end position="236"/>
    </location>
</feature>
<dbReference type="InterPro" id="IPR017871">
    <property type="entry name" value="ABC_transporter-like_CS"/>
</dbReference>
<evidence type="ECO:0000256" key="1">
    <source>
        <dbReference type="ARBA" id="ARBA00004413"/>
    </source>
</evidence>
<dbReference type="InterPro" id="IPR027417">
    <property type="entry name" value="P-loop_NTPase"/>
</dbReference>
<dbReference type="Pfam" id="PF00005">
    <property type="entry name" value="ABC_tran"/>
    <property type="match status" value="1"/>
</dbReference>
<dbReference type="InterPro" id="IPR005894">
    <property type="entry name" value="DrrA"/>
</dbReference>
<evidence type="ECO:0000313" key="12">
    <source>
        <dbReference type="Proteomes" id="UP000564573"/>
    </source>
</evidence>
<dbReference type="GO" id="GO:0046677">
    <property type="term" value="P:response to antibiotic"/>
    <property type="evidence" value="ECO:0007669"/>
    <property type="project" value="UniProtKB-KW"/>
</dbReference>
<keyword evidence="2" id="KW-0813">Transport</keyword>
<dbReference type="Proteomes" id="UP000564573">
    <property type="component" value="Unassembled WGS sequence"/>
</dbReference>
<dbReference type="PROSITE" id="PS00211">
    <property type="entry name" value="ABC_TRANSPORTER_1"/>
    <property type="match status" value="1"/>
</dbReference>
<dbReference type="GO" id="GO:0043215">
    <property type="term" value="P:daunorubicin transport"/>
    <property type="evidence" value="ECO:0007669"/>
    <property type="project" value="InterPro"/>
</dbReference>
<dbReference type="NCBIfam" id="TIGR01188">
    <property type="entry name" value="drrA"/>
    <property type="match status" value="1"/>
</dbReference>
<dbReference type="GO" id="GO:0005886">
    <property type="term" value="C:plasma membrane"/>
    <property type="evidence" value="ECO:0007669"/>
    <property type="project" value="UniProtKB-SubCell"/>
</dbReference>
<organism evidence="11 12">
    <name type="scientific">Prauserella sediminis</name>
    <dbReference type="NCBI Taxonomy" id="577680"/>
    <lineage>
        <taxon>Bacteria</taxon>
        <taxon>Bacillati</taxon>
        <taxon>Actinomycetota</taxon>
        <taxon>Actinomycetes</taxon>
        <taxon>Pseudonocardiales</taxon>
        <taxon>Pseudonocardiaceae</taxon>
        <taxon>Prauserella</taxon>
        <taxon>Prauserella salsuginis group</taxon>
    </lineage>
</organism>
<proteinExistence type="inferred from homology"/>
<keyword evidence="4" id="KW-0547">Nucleotide-binding</keyword>
<name>A0A839XHY8_9PSEU</name>
<dbReference type="SMART" id="SM00382">
    <property type="entry name" value="AAA"/>
    <property type="match status" value="1"/>
</dbReference>
<evidence type="ECO:0000256" key="2">
    <source>
        <dbReference type="ARBA" id="ARBA00022448"/>
    </source>
</evidence>
<comment type="subcellular location">
    <subcellularLocation>
        <location evidence="1">Cell membrane</location>
        <topology evidence="1">Peripheral membrane protein</topology>
        <orientation evidence="1">Cytoplasmic side</orientation>
    </subcellularLocation>
</comment>
<dbReference type="GO" id="GO:0016887">
    <property type="term" value="F:ATP hydrolysis activity"/>
    <property type="evidence" value="ECO:0007669"/>
    <property type="project" value="InterPro"/>
</dbReference>
<protein>
    <submittedName>
        <fullName evidence="11">ABC-2 type transport system ATP-binding protein</fullName>
    </submittedName>
</protein>
<evidence type="ECO:0000259" key="10">
    <source>
        <dbReference type="PROSITE" id="PS50893"/>
    </source>
</evidence>
<evidence type="ECO:0000256" key="9">
    <source>
        <dbReference type="ARBA" id="ARBA00049985"/>
    </source>
</evidence>